<evidence type="ECO:0000256" key="4">
    <source>
        <dbReference type="ARBA" id="ARBA00023015"/>
    </source>
</evidence>
<keyword evidence="5" id="KW-0804">Transcription</keyword>
<evidence type="ECO:0000256" key="5">
    <source>
        <dbReference type="ARBA" id="ARBA00023163"/>
    </source>
</evidence>
<feature type="region of interest" description="Disordered" evidence="6">
    <location>
        <begin position="108"/>
        <end position="157"/>
    </location>
</feature>
<evidence type="ECO:0000256" key="3">
    <source>
        <dbReference type="ARBA" id="ARBA00022833"/>
    </source>
</evidence>
<proteinExistence type="predicted"/>
<evidence type="ECO:0000256" key="2">
    <source>
        <dbReference type="ARBA" id="ARBA00022771"/>
    </source>
</evidence>
<keyword evidence="2" id="KW-0863">Zinc-finger</keyword>
<gene>
    <name evidence="8" type="ORF">EJB05_44630</name>
</gene>
<comment type="caution">
    <text evidence="8">The sequence shown here is derived from an EMBL/GenBank/DDBJ whole genome shotgun (WGS) entry which is preliminary data.</text>
</comment>
<evidence type="ECO:0000256" key="6">
    <source>
        <dbReference type="SAM" id="MobiDB-lite"/>
    </source>
</evidence>
<reference evidence="8 9" key="1">
    <citation type="journal article" date="2019" name="Sci. Rep.">
        <title>A high-quality genome of Eragrostis curvula grass provides insights into Poaceae evolution and supports new strategies to enhance forage quality.</title>
        <authorList>
            <person name="Carballo J."/>
            <person name="Santos B.A.C.M."/>
            <person name="Zappacosta D."/>
            <person name="Garbus I."/>
            <person name="Selva J.P."/>
            <person name="Gallo C.A."/>
            <person name="Diaz A."/>
            <person name="Albertini E."/>
            <person name="Caccamo M."/>
            <person name="Echenique V."/>
        </authorList>
    </citation>
    <scope>NUCLEOTIDE SEQUENCE [LARGE SCALE GENOMIC DNA]</scope>
    <source>
        <strain evidence="9">cv. Victoria</strain>
        <tissue evidence="8">Leaf</tissue>
    </source>
</reference>
<feature type="compositionally biased region" description="Basic and acidic residues" evidence="6">
    <location>
        <begin position="234"/>
        <end position="255"/>
    </location>
</feature>
<keyword evidence="3" id="KW-0862">Zinc</keyword>
<dbReference type="InterPro" id="IPR049914">
    <property type="entry name" value="PHD1-3/5-6"/>
</dbReference>
<feature type="region of interest" description="Disordered" evidence="6">
    <location>
        <begin position="231"/>
        <end position="286"/>
    </location>
</feature>
<dbReference type="GO" id="GO:0008270">
    <property type="term" value="F:zinc ion binding"/>
    <property type="evidence" value="ECO:0007669"/>
    <property type="project" value="UniProtKB-KW"/>
</dbReference>
<evidence type="ECO:0000256" key="1">
    <source>
        <dbReference type="ARBA" id="ARBA00022723"/>
    </source>
</evidence>
<dbReference type="Pfam" id="PF23121">
    <property type="entry name" value="SPOC_AIPP2"/>
    <property type="match status" value="1"/>
</dbReference>
<dbReference type="Proteomes" id="UP000324897">
    <property type="component" value="Chromosome 3"/>
</dbReference>
<feature type="region of interest" description="Disordered" evidence="6">
    <location>
        <begin position="540"/>
        <end position="559"/>
    </location>
</feature>
<dbReference type="GO" id="GO:0140566">
    <property type="term" value="F:histone reader activity"/>
    <property type="evidence" value="ECO:0007669"/>
    <property type="project" value="InterPro"/>
</dbReference>
<organism evidence="8 9">
    <name type="scientific">Eragrostis curvula</name>
    <name type="common">weeping love grass</name>
    <dbReference type="NCBI Taxonomy" id="38414"/>
    <lineage>
        <taxon>Eukaryota</taxon>
        <taxon>Viridiplantae</taxon>
        <taxon>Streptophyta</taxon>
        <taxon>Embryophyta</taxon>
        <taxon>Tracheophyta</taxon>
        <taxon>Spermatophyta</taxon>
        <taxon>Magnoliopsida</taxon>
        <taxon>Liliopsida</taxon>
        <taxon>Poales</taxon>
        <taxon>Poaceae</taxon>
        <taxon>PACMAD clade</taxon>
        <taxon>Chloridoideae</taxon>
        <taxon>Eragrostideae</taxon>
        <taxon>Eragrostidinae</taxon>
        <taxon>Eragrostis</taxon>
    </lineage>
</organism>
<dbReference type="PANTHER" id="PTHR33304:SF49">
    <property type="entry name" value="OS12G0161500 PROTEIN"/>
    <property type="match status" value="1"/>
</dbReference>
<protein>
    <recommendedName>
        <fullName evidence="7">AIPP2-like SPOC-like domain-containing protein</fullName>
    </recommendedName>
</protein>
<feature type="compositionally biased region" description="Polar residues" evidence="6">
    <location>
        <begin position="544"/>
        <end position="559"/>
    </location>
</feature>
<dbReference type="GO" id="GO:0034244">
    <property type="term" value="P:negative regulation of transcription elongation by RNA polymerase II"/>
    <property type="evidence" value="ECO:0007669"/>
    <property type="project" value="InterPro"/>
</dbReference>
<sequence>MKKPRKPGSPYFGPRSSSRFKVTLVRKSRKHNSRFVSPIMKKIDEEVKKKQNIMRTISAANQASVLPQAKQSFPKIRNMVKSKGTTMSDQLGPSARNVSKLNHSLAMPSKVGNHSKYSPTMSAPSGKLDKATTSRSIHKVNGTPRPQELSRQPRMMQGSAHIPNSIKRSYSQANHLKAMPGLVHNKKVRSNLDHGASMGMRNEGGHGGPMRCEPLPELKITGDGMQIEGGLVGTKDKNMGREPSPEPEIPDDRMQSEGGLGGTNDRNMRREPLPEPHIGNIARKRRKYIETNDEDDDSDCCSMPIDEPAWRGILKIGNNKECISLAGHLSTKSGEKVWNLSKSLRRVVEVTKVCRSDVWPKRWEASGPTSDNIGLYFFSHEMSPDKRLDQLVKEAMENDLALRTAVDEAELLMFPSSLLPEQYQTFQSRHYMWGVFRPRVVQGQHADESRHLKNPTEEATAAVATNATTSLPAEASAAATNAGAVPAEAPVMPTTAPTNGGIGRVVSFVVRKTPRVEQLIQEIEREGALIVAMQGEMIAGDGSLGSQQDARNALSRSSA</sequence>
<dbReference type="InterPro" id="IPR056280">
    <property type="entry name" value="AIPP2-like_SPOC"/>
</dbReference>
<evidence type="ECO:0000313" key="9">
    <source>
        <dbReference type="Proteomes" id="UP000324897"/>
    </source>
</evidence>
<dbReference type="AlphaFoldDB" id="A0A5J9TJJ3"/>
<feature type="domain" description="AIPP2-like SPOC-like" evidence="7">
    <location>
        <begin position="310"/>
        <end position="436"/>
    </location>
</feature>
<dbReference type="Gramene" id="TVU11068">
    <property type="protein sequence ID" value="TVU11068"/>
    <property type="gene ID" value="EJB05_44630"/>
</dbReference>
<evidence type="ECO:0000259" key="7">
    <source>
        <dbReference type="Pfam" id="PF23121"/>
    </source>
</evidence>
<dbReference type="OrthoDB" id="787165at2759"/>
<keyword evidence="1" id="KW-0479">Metal-binding</keyword>
<keyword evidence="4" id="KW-0805">Transcription regulation</keyword>
<dbReference type="PANTHER" id="PTHR33304">
    <property type="match status" value="1"/>
</dbReference>
<dbReference type="EMBL" id="RWGY01000039">
    <property type="protein sequence ID" value="TVU11068.1"/>
    <property type="molecule type" value="Genomic_DNA"/>
</dbReference>
<evidence type="ECO:0000313" key="8">
    <source>
        <dbReference type="EMBL" id="TVU11068.1"/>
    </source>
</evidence>
<keyword evidence="9" id="KW-1185">Reference proteome</keyword>
<accession>A0A5J9TJJ3</accession>
<name>A0A5J9TJJ3_9POAL</name>